<accession>A0A2Z6QQB5</accession>
<name>A0A2Z6QQB5_9GLOM</name>
<reference evidence="2 4" key="1">
    <citation type="submission" date="2017-11" db="EMBL/GenBank/DDBJ databases">
        <title>The genome of Rhizophagus clarus HR1 reveals common genetic basis of auxotrophy among arbuscular mycorrhizal fungi.</title>
        <authorList>
            <person name="Kobayashi Y."/>
        </authorList>
    </citation>
    <scope>NUCLEOTIDE SEQUENCE [LARGE SCALE GENOMIC DNA]</scope>
    <source>
        <strain evidence="2 4">HR1</strain>
    </source>
</reference>
<dbReference type="Proteomes" id="UP000247702">
    <property type="component" value="Unassembled WGS sequence"/>
</dbReference>
<keyword evidence="4" id="KW-1185">Reference proteome</keyword>
<organism evidence="2 4">
    <name type="scientific">Rhizophagus clarus</name>
    <dbReference type="NCBI Taxonomy" id="94130"/>
    <lineage>
        <taxon>Eukaryota</taxon>
        <taxon>Fungi</taxon>
        <taxon>Fungi incertae sedis</taxon>
        <taxon>Mucoromycota</taxon>
        <taxon>Glomeromycotina</taxon>
        <taxon>Glomeromycetes</taxon>
        <taxon>Glomerales</taxon>
        <taxon>Glomeraceae</taxon>
        <taxon>Rhizophagus</taxon>
    </lineage>
</organism>
<dbReference type="AlphaFoldDB" id="A0A2Z6QQB5"/>
<sequence length="119" mass="13452">MKKGFLLRKPAPKTASTSSTTQVTPTPAKESPPFDRFHDIIIAFVAVLAKENPESFGGIMAPDLTLLDQFYYNNRNQIVPLDKLSQTVDSNDCYPPMAQFFATLLNILFWTKRIKHVFS</sequence>
<dbReference type="EMBL" id="BLAL01000221">
    <property type="protein sequence ID" value="GES93102.1"/>
    <property type="molecule type" value="Genomic_DNA"/>
</dbReference>
<reference evidence="3" key="2">
    <citation type="submission" date="2019-10" db="EMBL/GenBank/DDBJ databases">
        <title>Conservation and host-specific expression of non-tandemly repeated heterogenous ribosome RNA gene in arbuscular mycorrhizal fungi.</title>
        <authorList>
            <person name="Maeda T."/>
            <person name="Kobayashi Y."/>
            <person name="Nakagawa T."/>
            <person name="Ezawa T."/>
            <person name="Yamaguchi K."/>
            <person name="Bino T."/>
            <person name="Nishimoto Y."/>
            <person name="Shigenobu S."/>
            <person name="Kawaguchi M."/>
        </authorList>
    </citation>
    <scope>NUCLEOTIDE SEQUENCE</scope>
    <source>
        <strain evidence="3">HR1</strain>
    </source>
</reference>
<comment type="caution">
    <text evidence="2">The sequence shown here is derived from an EMBL/GenBank/DDBJ whole genome shotgun (WGS) entry which is preliminary data.</text>
</comment>
<evidence type="ECO:0000313" key="4">
    <source>
        <dbReference type="Proteomes" id="UP000247702"/>
    </source>
</evidence>
<dbReference type="Proteomes" id="UP000615446">
    <property type="component" value="Unassembled WGS sequence"/>
</dbReference>
<dbReference type="EMBL" id="BEXD01000380">
    <property type="protein sequence ID" value="GBB86941.1"/>
    <property type="molecule type" value="Genomic_DNA"/>
</dbReference>
<feature type="region of interest" description="Disordered" evidence="1">
    <location>
        <begin position="1"/>
        <end position="33"/>
    </location>
</feature>
<evidence type="ECO:0000313" key="2">
    <source>
        <dbReference type="EMBL" id="GBB86941.1"/>
    </source>
</evidence>
<protein>
    <submittedName>
        <fullName evidence="2">Uncharacterized protein</fullName>
    </submittedName>
</protein>
<gene>
    <name evidence="3" type="ORF">RCL2_001986000</name>
    <name evidence="2" type="ORF">RclHR1_01340008</name>
</gene>
<evidence type="ECO:0000256" key="1">
    <source>
        <dbReference type="SAM" id="MobiDB-lite"/>
    </source>
</evidence>
<evidence type="ECO:0000313" key="3">
    <source>
        <dbReference type="EMBL" id="GES93102.1"/>
    </source>
</evidence>
<feature type="compositionally biased region" description="Low complexity" evidence="1">
    <location>
        <begin position="12"/>
        <end position="28"/>
    </location>
</feature>
<proteinExistence type="predicted"/>